<dbReference type="InterPro" id="IPR017441">
    <property type="entry name" value="Protein_kinase_ATP_BS"/>
</dbReference>
<feature type="region of interest" description="Disordered" evidence="13">
    <location>
        <begin position="385"/>
        <end position="427"/>
    </location>
</feature>
<dbReference type="CDD" id="cd06612">
    <property type="entry name" value="STKc_MST1_2"/>
    <property type="match status" value="1"/>
</dbReference>
<dbReference type="PANTHER" id="PTHR48012:SF10">
    <property type="entry name" value="FI20177P1"/>
    <property type="match status" value="1"/>
</dbReference>
<evidence type="ECO:0000259" key="14">
    <source>
        <dbReference type="PROSITE" id="PS50011"/>
    </source>
</evidence>
<comment type="catalytic activity">
    <reaction evidence="9">
        <text>L-seryl-[protein] + ATP = O-phospho-L-seryl-[protein] + ADP + H(+)</text>
        <dbReference type="Rhea" id="RHEA:17989"/>
        <dbReference type="Rhea" id="RHEA-COMP:9863"/>
        <dbReference type="Rhea" id="RHEA-COMP:11604"/>
        <dbReference type="ChEBI" id="CHEBI:15378"/>
        <dbReference type="ChEBI" id="CHEBI:29999"/>
        <dbReference type="ChEBI" id="CHEBI:30616"/>
        <dbReference type="ChEBI" id="CHEBI:83421"/>
        <dbReference type="ChEBI" id="CHEBI:456216"/>
        <dbReference type="EC" id="2.7.11.1"/>
    </reaction>
</comment>
<dbReference type="Proteomes" id="UP000663882">
    <property type="component" value="Unassembled WGS sequence"/>
</dbReference>
<sequence length="505" mass="57487">MAKIFERLTDENLAQNMENVFEIVCKIGKGSYGNVFKSKHRETGHFLAIKQIPVESDLQEIVKEISIMKQCDSPYIVKYFGSYFKDTDLWIVMEYCGAGSVSDIIKLRGKILNEEEIAVILKYTLKGLEYLHLCSKIHRDIKAGNILLTHEGHAKLADFGVAGQLTDTMAKRNTMIGTPFWMAPEVIQEIGHGVLADIWSLGITTIEIAEGKPPYSDIHPMRAIFMIPSRPPPTFKDMSRWTPALNDFVSKCLVKNPDARSTATELLSHEFIRNAKDNSVLKQMIDEVREIQERNRSTIPPNSTTITTFHNGILTERPIANDGTLINNNNPDETIVPEHQQQTFINTNTNRQDTETDTSQSSSCNTMIELSSESSDTMIINENGTETENDADSQQDTLKTTNKQQPSNLISPFLNSNQTSKRTTADKSKEEFMKLIAQEVRMYNKNGDDFQRTIEQFSVEQIEQRLALLDEIMEIELREVQNRFQSKRKPILEAIKLKKKTQNHH</sequence>
<keyword evidence="7 12" id="KW-0067">ATP-binding</keyword>
<dbReference type="FunFam" id="1.10.510.10:FF:000605">
    <property type="entry name" value="serine/threonine-protein kinase 3 isoform X2"/>
    <property type="match status" value="1"/>
</dbReference>
<evidence type="ECO:0000256" key="6">
    <source>
        <dbReference type="ARBA" id="ARBA00022777"/>
    </source>
</evidence>
<evidence type="ECO:0000313" key="21">
    <source>
        <dbReference type="Proteomes" id="UP000663864"/>
    </source>
</evidence>
<accession>A0A813VEY8</accession>
<dbReference type="Gene3D" id="1.10.510.10">
    <property type="entry name" value="Transferase(Phosphotransferase) domain 1"/>
    <property type="match status" value="1"/>
</dbReference>
<dbReference type="SMART" id="SM00220">
    <property type="entry name" value="S_TKc"/>
    <property type="match status" value="1"/>
</dbReference>
<dbReference type="GO" id="GO:0051262">
    <property type="term" value="P:protein tetramerization"/>
    <property type="evidence" value="ECO:0007669"/>
    <property type="project" value="InterPro"/>
</dbReference>
<evidence type="ECO:0000256" key="5">
    <source>
        <dbReference type="ARBA" id="ARBA00022741"/>
    </source>
</evidence>
<dbReference type="AlphaFoldDB" id="A0A813VEY8"/>
<evidence type="ECO:0000256" key="13">
    <source>
        <dbReference type="SAM" id="MobiDB-lite"/>
    </source>
</evidence>
<feature type="binding site" evidence="12">
    <location>
        <position position="50"/>
    </location>
    <ligand>
        <name>ATP</name>
        <dbReference type="ChEBI" id="CHEBI:30616"/>
    </ligand>
</feature>
<evidence type="ECO:0000313" key="17">
    <source>
        <dbReference type="EMBL" id="CAF0851216.1"/>
    </source>
</evidence>
<organism evidence="16 21">
    <name type="scientific">Rotaria sordida</name>
    <dbReference type="NCBI Taxonomy" id="392033"/>
    <lineage>
        <taxon>Eukaryota</taxon>
        <taxon>Metazoa</taxon>
        <taxon>Spiralia</taxon>
        <taxon>Gnathifera</taxon>
        <taxon>Rotifera</taxon>
        <taxon>Eurotatoria</taxon>
        <taxon>Bdelloidea</taxon>
        <taxon>Philodinida</taxon>
        <taxon>Philodinidae</taxon>
        <taxon>Rotaria</taxon>
    </lineage>
</organism>
<dbReference type="InterPro" id="IPR036674">
    <property type="entry name" value="p53_tetramer_sf"/>
</dbReference>
<evidence type="ECO:0000313" key="20">
    <source>
        <dbReference type="EMBL" id="CAF3670495.1"/>
    </source>
</evidence>
<dbReference type="EMBL" id="CAJOBE010000501">
    <property type="protein sequence ID" value="CAF3650995.1"/>
    <property type="molecule type" value="Genomic_DNA"/>
</dbReference>
<comment type="catalytic activity">
    <reaction evidence="8">
        <text>L-threonyl-[protein] + ATP = O-phospho-L-threonyl-[protein] + ADP + H(+)</text>
        <dbReference type="Rhea" id="RHEA:46608"/>
        <dbReference type="Rhea" id="RHEA-COMP:11060"/>
        <dbReference type="Rhea" id="RHEA-COMP:11605"/>
        <dbReference type="ChEBI" id="CHEBI:15378"/>
        <dbReference type="ChEBI" id="CHEBI:30013"/>
        <dbReference type="ChEBI" id="CHEBI:30616"/>
        <dbReference type="ChEBI" id="CHEBI:61977"/>
        <dbReference type="ChEBI" id="CHEBI:456216"/>
        <dbReference type="EC" id="2.7.11.1"/>
    </reaction>
</comment>
<keyword evidence="6" id="KW-0418">Kinase</keyword>
<dbReference type="PROSITE" id="PS50011">
    <property type="entry name" value="PROTEIN_KINASE_DOM"/>
    <property type="match status" value="1"/>
</dbReference>
<dbReference type="FunFam" id="3.30.200.20:FF:000040">
    <property type="entry name" value="Dual specificity mitogen-activated protein kinase kinase"/>
    <property type="match status" value="1"/>
</dbReference>
<dbReference type="EMBL" id="CAJOBD010000448">
    <property type="protein sequence ID" value="CAF3670495.1"/>
    <property type="molecule type" value="Genomic_DNA"/>
</dbReference>
<evidence type="ECO:0000256" key="3">
    <source>
        <dbReference type="ARBA" id="ARBA00022527"/>
    </source>
</evidence>
<dbReference type="InterPro" id="IPR024205">
    <property type="entry name" value="Mst1_2_SARAH_domain"/>
</dbReference>
<evidence type="ECO:0000313" key="19">
    <source>
        <dbReference type="EMBL" id="CAF3650995.1"/>
    </source>
</evidence>
<comment type="function">
    <text evidence="10">Serine/threonine-protein kinase which extends lifespan and delays tissue aging, probably by activating daf-16.</text>
</comment>
<reference evidence="16" key="1">
    <citation type="submission" date="2021-02" db="EMBL/GenBank/DDBJ databases">
        <authorList>
            <person name="Nowell W R."/>
        </authorList>
    </citation>
    <scope>NUCLEOTIDE SEQUENCE</scope>
</reference>
<feature type="domain" description="Protein kinase" evidence="14">
    <location>
        <begin position="21"/>
        <end position="272"/>
    </location>
</feature>
<dbReference type="SUPFAM" id="SSF56112">
    <property type="entry name" value="Protein kinase-like (PK-like)"/>
    <property type="match status" value="1"/>
</dbReference>
<evidence type="ECO:0000313" key="16">
    <source>
        <dbReference type="EMBL" id="CAF0836512.1"/>
    </source>
</evidence>
<keyword evidence="3" id="KW-0723">Serine/threonine-protein kinase</keyword>
<evidence type="ECO:0000256" key="1">
    <source>
        <dbReference type="ARBA" id="ARBA00008874"/>
    </source>
</evidence>
<gene>
    <name evidence="19" type="ORF">FNK824_LOCUS5985</name>
    <name evidence="20" type="ORF">JBS370_LOCUS7502</name>
    <name evidence="18" type="ORF">OTI717_LOCUS441</name>
    <name evidence="17" type="ORF">RFH988_LOCUS6466</name>
    <name evidence="16" type="ORF">ZHD862_LOCUS4149</name>
</gene>
<dbReference type="PANTHER" id="PTHR48012">
    <property type="entry name" value="STERILE20-LIKE KINASE, ISOFORM B-RELATED"/>
    <property type="match status" value="1"/>
</dbReference>
<evidence type="ECO:0000256" key="4">
    <source>
        <dbReference type="ARBA" id="ARBA00022679"/>
    </source>
</evidence>
<dbReference type="EC" id="2.7.11.1" evidence="2"/>
<keyword evidence="4" id="KW-0808">Transferase</keyword>
<feature type="compositionally biased region" description="Polar residues" evidence="13">
    <location>
        <begin position="394"/>
        <end position="422"/>
    </location>
</feature>
<dbReference type="Proteomes" id="UP000663874">
    <property type="component" value="Unassembled WGS sequence"/>
</dbReference>
<dbReference type="EMBL" id="CAJOAX010000015">
    <property type="protein sequence ID" value="CAF3479659.1"/>
    <property type="molecule type" value="Genomic_DNA"/>
</dbReference>
<evidence type="ECO:0000256" key="12">
    <source>
        <dbReference type="PROSITE-ProRule" id="PRU10141"/>
    </source>
</evidence>
<protein>
    <recommendedName>
        <fullName evidence="11">Serine/threonine-protein kinase cst-1</fullName>
        <ecNumber evidence="2">2.7.11.1</ecNumber>
    </recommendedName>
</protein>
<comment type="similarity">
    <text evidence="1">Belongs to the protein kinase superfamily. STE Ser/Thr protein kinase family. STE20 subfamily.</text>
</comment>
<dbReference type="Gene3D" id="4.10.170.10">
    <property type="entry name" value="p53-like tetramerisation domain"/>
    <property type="match status" value="1"/>
</dbReference>
<dbReference type="GO" id="GO:0005524">
    <property type="term" value="F:ATP binding"/>
    <property type="evidence" value="ECO:0007669"/>
    <property type="project" value="UniProtKB-UniRule"/>
</dbReference>
<dbReference type="GO" id="GO:0007165">
    <property type="term" value="P:signal transduction"/>
    <property type="evidence" value="ECO:0007669"/>
    <property type="project" value="InterPro"/>
</dbReference>
<dbReference type="InterPro" id="IPR011524">
    <property type="entry name" value="SARAH_dom"/>
</dbReference>
<evidence type="ECO:0000313" key="18">
    <source>
        <dbReference type="EMBL" id="CAF3479659.1"/>
    </source>
</evidence>
<feature type="domain" description="SARAH" evidence="15">
    <location>
        <begin position="451"/>
        <end position="498"/>
    </location>
</feature>
<dbReference type="InterPro" id="IPR050629">
    <property type="entry name" value="STE20/SPS1-PAK"/>
</dbReference>
<evidence type="ECO:0000256" key="11">
    <source>
        <dbReference type="ARBA" id="ARBA00074244"/>
    </source>
</evidence>
<dbReference type="Pfam" id="PF11629">
    <property type="entry name" value="Mst1_SARAH"/>
    <property type="match status" value="1"/>
</dbReference>
<dbReference type="Proteomes" id="UP000663823">
    <property type="component" value="Unassembled WGS sequence"/>
</dbReference>
<comment type="caution">
    <text evidence="16">The sequence shown here is derived from an EMBL/GenBank/DDBJ whole genome shotgun (WGS) entry which is preliminary data.</text>
</comment>
<dbReference type="EMBL" id="CAJNOT010000097">
    <property type="protein sequence ID" value="CAF0836512.1"/>
    <property type="molecule type" value="Genomic_DNA"/>
</dbReference>
<dbReference type="Proteomes" id="UP000663836">
    <property type="component" value="Unassembled WGS sequence"/>
</dbReference>
<dbReference type="PROSITE" id="PS50951">
    <property type="entry name" value="SARAH"/>
    <property type="match status" value="1"/>
</dbReference>
<dbReference type="GO" id="GO:0005737">
    <property type="term" value="C:cytoplasm"/>
    <property type="evidence" value="ECO:0007669"/>
    <property type="project" value="TreeGrafter"/>
</dbReference>
<dbReference type="Proteomes" id="UP000663864">
    <property type="component" value="Unassembled WGS sequence"/>
</dbReference>
<name>A0A813VEY8_9BILA</name>
<dbReference type="OrthoDB" id="8693905at2759"/>
<proteinExistence type="inferred from homology"/>
<evidence type="ECO:0000256" key="7">
    <source>
        <dbReference type="ARBA" id="ARBA00022840"/>
    </source>
</evidence>
<evidence type="ECO:0000259" key="15">
    <source>
        <dbReference type="PROSITE" id="PS50951"/>
    </source>
</evidence>
<keyword evidence="5 12" id="KW-0547">Nucleotide-binding</keyword>
<dbReference type="InterPro" id="IPR000719">
    <property type="entry name" value="Prot_kinase_dom"/>
</dbReference>
<dbReference type="Pfam" id="PF00069">
    <property type="entry name" value="Pkinase"/>
    <property type="match status" value="1"/>
</dbReference>
<dbReference type="GO" id="GO:0004674">
    <property type="term" value="F:protein serine/threonine kinase activity"/>
    <property type="evidence" value="ECO:0007669"/>
    <property type="project" value="UniProtKB-KW"/>
</dbReference>
<dbReference type="PROSITE" id="PS00107">
    <property type="entry name" value="PROTEIN_KINASE_ATP"/>
    <property type="match status" value="1"/>
</dbReference>
<evidence type="ECO:0000256" key="2">
    <source>
        <dbReference type="ARBA" id="ARBA00012513"/>
    </source>
</evidence>
<evidence type="ECO:0000256" key="10">
    <source>
        <dbReference type="ARBA" id="ARBA00059815"/>
    </source>
</evidence>
<dbReference type="InterPro" id="IPR011009">
    <property type="entry name" value="Kinase-like_dom_sf"/>
</dbReference>
<evidence type="ECO:0000256" key="9">
    <source>
        <dbReference type="ARBA" id="ARBA00048679"/>
    </source>
</evidence>
<evidence type="ECO:0000256" key="8">
    <source>
        <dbReference type="ARBA" id="ARBA00047899"/>
    </source>
</evidence>
<dbReference type="EMBL" id="CAJNOO010000194">
    <property type="protein sequence ID" value="CAF0851216.1"/>
    <property type="molecule type" value="Genomic_DNA"/>
</dbReference>